<gene>
    <name evidence="2" type="ORF">ACIB24_20855</name>
</gene>
<dbReference type="EC" id="1.-.-.-" evidence="2"/>
<keyword evidence="2" id="KW-0560">Oxidoreductase</keyword>
<evidence type="ECO:0000313" key="3">
    <source>
        <dbReference type="Proteomes" id="UP001612915"/>
    </source>
</evidence>
<sequence length="435" mass="45511">MSQPTAGQPPATCDVLIVGAGLAGLACARVLAAQGVETVVVDAADGVGGRVRSEKVYGFTVDRGFQLLNPAYPEVRRVIDVEHLRLQRFPAALVVATDGHKLTLADPRHAPRELPGTARALLGGRLGSPREFAAFAAWALGSARRAPRELTGGPDGTWGAELDARGITGSLRRRVVEPFLAGVLGERDGSTSHRYLRLLVRSFVRAAPGLPWRGMQALPDQLAAALPADVPVHLGVRALAVRPGQVVTDHGEVHARVVVVATDPAAASELVGLPAVATHALTTFWHVSGELPTRSAALHVDGDATGPVVNSVVISNTARGYSPDERSLIATTVLGATADAETERAVLSQLSRMYRASTTWWDLARVHALPAALTAMPPPREVRQPVDLAPGLVVAGDHRDTASLQGALVSGRRAAGAVLEQLRTGGLGLETRGVA</sequence>
<comment type="caution">
    <text evidence="2">The sequence shown here is derived from an EMBL/GenBank/DDBJ whole genome shotgun (WGS) entry which is preliminary data.</text>
</comment>
<accession>A0ABW8AU59</accession>
<dbReference type="GO" id="GO:0016491">
    <property type="term" value="F:oxidoreductase activity"/>
    <property type="evidence" value="ECO:0007669"/>
    <property type="project" value="UniProtKB-KW"/>
</dbReference>
<evidence type="ECO:0000313" key="2">
    <source>
        <dbReference type="EMBL" id="MFI7589523.1"/>
    </source>
</evidence>
<protein>
    <submittedName>
        <fullName evidence="2">NAD(P)/FAD-dependent oxidoreductase</fullName>
        <ecNumber evidence="2">1.-.-.-</ecNumber>
    </submittedName>
</protein>
<evidence type="ECO:0000259" key="1">
    <source>
        <dbReference type="Pfam" id="PF01593"/>
    </source>
</evidence>
<feature type="domain" description="Amine oxidase" evidence="1">
    <location>
        <begin position="22"/>
        <end position="419"/>
    </location>
</feature>
<dbReference type="Proteomes" id="UP001612915">
    <property type="component" value="Unassembled WGS sequence"/>
</dbReference>
<dbReference type="RefSeq" id="WP_398284108.1">
    <property type="nucleotide sequence ID" value="NZ_JBITLV010000007.1"/>
</dbReference>
<dbReference type="Gene3D" id="3.50.50.60">
    <property type="entry name" value="FAD/NAD(P)-binding domain"/>
    <property type="match status" value="1"/>
</dbReference>
<dbReference type="PANTHER" id="PTHR42841">
    <property type="entry name" value="AMINE OXIDASE"/>
    <property type="match status" value="1"/>
</dbReference>
<dbReference type="InterPro" id="IPR036188">
    <property type="entry name" value="FAD/NAD-bd_sf"/>
</dbReference>
<organism evidence="2 3">
    <name type="scientific">Spongisporangium articulatum</name>
    <dbReference type="NCBI Taxonomy" id="3362603"/>
    <lineage>
        <taxon>Bacteria</taxon>
        <taxon>Bacillati</taxon>
        <taxon>Actinomycetota</taxon>
        <taxon>Actinomycetes</taxon>
        <taxon>Kineosporiales</taxon>
        <taxon>Kineosporiaceae</taxon>
        <taxon>Spongisporangium</taxon>
    </lineage>
</organism>
<dbReference type="EMBL" id="JBITLV010000007">
    <property type="protein sequence ID" value="MFI7589523.1"/>
    <property type="molecule type" value="Genomic_DNA"/>
</dbReference>
<dbReference type="Pfam" id="PF01593">
    <property type="entry name" value="Amino_oxidase"/>
    <property type="match status" value="1"/>
</dbReference>
<keyword evidence="3" id="KW-1185">Reference proteome</keyword>
<reference evidence="2 3" key="1">
    <citation type="submission" date="2024-10" db="EMBL/GenBank/DDBJ databases">
        <title>The Natural Products Discovery Center: Release of the First 8490 Sequenced Strains for Exploring Actinobacteria Biosynthetic Diversity.</title>
        <authorList>
            <person name="Kalkreuter E."/>
            <person name="Kautsar S.A."/>
            <person name="Yang D."/>
            <person name="Bader C.D."/>
            <person name="Teijaro C.N."/>
            <person name="Fluegel L."/>
            <person name="Davis C.M."/>
            <person name="Simpson J.R."/>
            <person name="Lauterbach L."/>
            <person name="Steele A.D."/>
            <person name="Gui C."/>
            <person name="Meng S."/>
            <person name="Li G."/>
            <person name="Viehrig K."/>
            <person name="Ye F."/>
            <person name="Su P."/>
            <person name="Kiefer A.F."/>
            <person name="Nichols A."/>
            <person name="Cepeda A.J."/>
            <person name="Yan W."/>
            <person name="Fan B."/>
            <person name="Jiang Y."/>
            <person name="Adhikari A."/>
            <person name="Zheng C.-J."/>
            <person name="Schuster L."/>
            <person name="Cowan T.M."/>
            <person name="Smanski M.J."/>
            <person name="Chevrette M.G."/>
            <person name="De Carvalho L.P.S."/>
            <person name="Shen B."/>
        </authorList>
    </citation>
    <scope>NUCLEOTIDE SEQUENCE [LARGE SCALE GENOMIC DNA]</scope>
    <source>
        <strain evidence="2 3">NPDC049639</strain>
    </source>
</reference>
<name>A0ABW8AU59_9ACTN</name>
<dbReference type="SUPFAM" id="SSF51905">
    <property type="entry name" value="FAD/NAD(P)-binding domain"/>
    <property type="match status" value="1"/>
</dbReference>
<dbReference type="InterPro" id="IPR002937">
    <property type="entry name" value="Amino_oxidase"/>
</dbReference>
<proteinExistence type="predicted"/>